<comment type="caution">
    <text evidence="2">The sequence shown here is derived from an EMBL/GenBank/DDBJ whole genome shotgun (WGS) entry which is preliminary data.</text>
</comment>
<dbReference type="InterPro" id="IPR000257">
    <property type="entry name" value="Uroporphyrinogen_deCOase"/>
</dbReference>
<protein>
    <submittedName>
        <fullName evidence="2">Uroporphyrinogen-III decarboxylase HemE (HemE)</fullName>
        <ecNumber evidence="2">4.1.1.37</ecNumber>
    </submittedName>
</protein>
<dbReference type="Proteomes" id="UP001314241">
    <property type="component" value="Unassembled WGS sequence"/>
</dbReference>
<dbReference type="EC" id="4.1.1.37" evidence="2"/>
<accession>A0ABM9N437</accession>
<evidence type="ECO:0000313" key="3">
    <source>
        <dbReference type="Proteomes" id="UP001314241"/>
    </source>
</evidence>
<evidence type="ECO:0000313" key="2">
    <source>
        <dbReference type="EMBL" id="CAK8053915.1"/>
    </source>
</evidence>
<reference evidence="2 3" key="1">
    <citation type="submission" date="2024-01" db="EMBL/GenBank/DDBJ databases">
        <authorList>
            <person name="Botero Cardona J."/>
        </authorList>
    </citation>
    <scope>NUCLEOTIDE SEQUENCE [LARGE SCALE GENOMIC DNA]</scope>
    <source>
        <strain evidence="2 3">LMG 33000</strain>
    </source>
</reference>
<dbReference type="SUPFAM" id="SSF51726">
    <property type="entry name" value="UROD/MetE-like"/>
    <property type="match status" value="1"/>
</dbReference>
<dbReference type="GO" id="GO:0004853">
    <property type="term" value="F:uroporphyrinogen decarboxylase activity"/>
    <property type="evidence" value="ECO:0007669"/>
    <property type="project" value="UniProtKB-EC"/>
</dbReference>
<dbReference type="Gene3D" id="3.20.20.210">
    <property type="match status" value="1"/>
</dbReference>
<keyword evidence="2" id="KW-0456">Lyase</keyword>
<dbReference type="InterPro" id="IPR052024">
    <property type="entry name" value="Methanogen_methyltrans"/>
</dbReference>
<proteinExistence type="predicted"/>
<dbReference type="InterPro" id="IPR038071">
    <property type="entry name" value="UROD/MetE-like_sf"/>
</dbReference>
<dbReference type="Pfam" id="PF01208">
    <property type="entry name" value="URO-D"/>
    <property type="match status" value="1"/>
</dbReference>
<dbReference type="EMBL" id="CAWVOH010000001">
    <property type="protein sequence ID" value="CAK8053915.1"/>
    <property type="molecule type" value="Genomic_DNA"/>
</dbReference>
<name>A0ABM9N437_9LACO</name>
<gene>
    <name evidence="2" type="ORF">R54876_GBNLAHCA_00474</name>
</gene>
<organism evidence="2 3">
    <name type="scientific">Eupransor demetentiae</name>
    <dbReference type="NCBI Taxonomy" id="3109584"/>
    <lineage>
        <taxon>Bacteria</taxon>
        <taxon>Bacillati</taxon>
        <taxon>Bacillota</taxon>
        <taxon>Bacilli</taxon>
        <taxon>Lactobacillales</taxon>
        <taxon>Lactobacillaceae</taxon>
        <taxon>Eupransor</taxon>
    </lineage>
</organism>
<sequence>MNASELIFDKKTNQIPVSFWRHFAENELIDGLQHPEVQQINLDGHKHYLAETQPDFVKLMSDGYFNIPLKGVKDVLNLDDLNNIEAIDADDAWLTEQIRLVQQQVALAGKRKTFYNIFSPVSSLKWQLTSHGVKNPDHLVAKWYQENPEKIKHILTVLANDTIQQIHAVVKEGGASGIYFSTQELQGTSITEQFFREVQKEIDQKVITAIIQTAKINILHICGFEGATNHLDWFKDYDLSIVNWSVKAEKISLREGQALFSNKVVLGGFGNGENDVLYSGSVQQIKETVNDILNGIDKNRIIIGADCTIQRTTPIENLKAAIVAAKQVVAE</sequence>
<dbReference type="RefSeq" id="WP_349641462.1">
    <property type="nucleotide sequence ID" value="NZ_CAWVOH010000001.1"/>
</dbReference>
<dbReference type="PANTHER" id="PTHR47099">
    <property type="entry name" value="METHYLCOBAMIDE:COM METHYLTRANSFERASE MTBA"/>
    <property type="match status" value="1"/>
</dbReference>
<dbReference type="PANTHER" id="PTHR47099:SF1">
    <property type="entry name" value="METHYLCOBAMIDE:COM METHYLTRANSFERASE MTBA"/>
    <property type="match status" value="1"/>
</dbReference>
<evidence type="ECO:0000259" key="1">
    <source>
        <dbReference type="Pfam" id="PF01208"/>
    </source>
</evidence>
<keyword evidence="3" id="KW-1185">Reference proteome</keyword>
<feature type="domain" description="Uroporphyrinogen decarboxylase (URO-D)" evidence="1">
    <location>
        <begin position="75"/>
        <end position="327"/>
    </location>
</feature>